<feature type="non-terminal residue" evidence="8">
    <location>
        <position position="1"/>
    </location>
</feature>
<dbReference type="OMA" id="ISHCKEH"/>
<evidence type="ECO:0000256" key="4">
    <source>
        <dbReference type="ARBA" id="ARBA00023157"/>
    </source>
</evidence>
<name>R7V0S9_CAPTE</name>
<dbReference type="PANTHER" id="PTHR24049:SF22">
    <property type="entry name" value="DROSOPHILA CRUMBS HOMOLOG"/>
    <property type="match status" value="1"/>
</dbReference>
<feature type="domain" description="EGF-like" evidence="7">
    <location>
        <begin position="37"/>
        <end position="74"/>
    </location>
</feature>
<evidence type="ECO:0000256" key="1">
    <source>
        <dbReference type="ARBA" id="ARBA00022536"/>
    </source>
</evidence>
<dbReference type="FunFam" id="2.10.25.10:FF:000525">
    <property type="entry name" value="Fat-like cadherin-related tumor suppressor homolog"/>
    <property type="match status" value="1"/>
</dbReference>
<keyword evidence="2" id="KW-0732">Signal</keyword>
<feature type="disulfide bond" evidence="6">
    <location>
        <begin position="219"/>
        <end position="228"/>
    </location>
</feature>
<dbReference type="AlphaFoldDB" id="R7V0S9"/>
<feature type="disulfide bond" evidence="6">
    <location>
        <begin position="102"/>
        <end position="111"/>
    </location>
</feature>
<dbReference type="HOGENOM" id="CLU_004826_3_1_1"/>
<dbReference type="PROSITE" id="PS50026">
    <property type="entry name" value="EGF_3"/>
    <property type="match status" value="6"/>
</dbReference>
<feature type="domain" description="EGF-like" evidence="7">
    <location>
        <begin position="154"/>
        <end position="191"/>
    </location>
</feature>
<keyword evidence="10" id="KW-1185">Reference proteome</keyword>
<dbReference type="GO" id="GO:0005509">
    <property type="term" value="F:calcium ion binding"/>
    <property type="evidence" value="ECO:0007669"/>
    <property type="project" value="InterPro"/>
</dbReference>
<dbReference type="CDD" id="cd00054">
    <property type="entry name" value="EGF_CA"/>
    <property type="match status" value="2"/>
</dbReference>
<feature type="non-terminal residue" evidence="8">
    <location>
        <position position="251"/>
    </location>
</feature>
<feature type="disulfide bond" evidence="6">
    <location>
        <begin position="139"/>
        <end position="148"/>
    </location>
</feature>
<dbReference type="SMART" id="SM00179">
    <property type="entry name" value="EGF_CA"/>
    <property type="match status" value="4"/>
</dbReference>
<dbReference type="InterPro" id="IPR000742">
    <property type="entry name" value="EGF"/>
</dbReference>
<evidence type="ECO:0000256" key="5">
    <source>
        <dbReference type="ARBA" id="ARBA00023180"/>
    </source>
</evidence>
<reference evidence="9" key="3">
    <citation type="submission" date="2015-06" db="UniProtKB">
        <authorList>
            <consortium name="EnsemblMetazoa"/>
        </authorList>
    </citation>
    <scope>IDENTIFICATION</scope>
</reference>
<comment type="caution">
    <text evidence="6">Lacks conserved residue(s) required for the propagation of feature annotation.</text>
</comment>
<keyword evidence="4 6" id="KW-1015">Disulfide bond</keyword>
<dbReference type="Pfam" id="PF00008">
    <property type="entry name" value="EGF"/>
    <property type="match status" value="4"/>
</dbReference>
<feature type="domain" description="EGF-like" evidence="7">
    <location>
        <begin position="76"/>
        <end position="112"/>
    </location>
</feature>
<feature type="domain" description="EGF-like" evidence="7">
    <location>
        <begin position="113"/>
        <end position="149"/>
    </location>
</feature>
<dbReference type="EMBL" id="KB297895">
    <property type="protein sequence ID" value="ELU09822.1"/>
    <property type="molecule type" value="Genomic_DNA"/>
</dbReference>
<feature type="domain" description="EGF-like" evidence="7">
    <location>
        <begin position="1"/>
        <end position="32"/>
    </location>
</feature>
<dbReference type="SUPFAM" id="SSF57196">
    <property type="entry name" value="EGF/Laminin"/>
    <property type="match status" value="6"/>
</dbReference>
<reference evidence="10" key="1">
    <citation type="submission" date="2012-12" db="EMBL/GenBank/DDBJ databases">
        <authorList>
            <person name="Hellsten U."/>
            <person name="Grimwood J."/>
            <person name="Chapman J.A."/>
            <person name="Shapiro H."/>
            <person name="Aerts A."/>
            <person name="Otillar R.P."/>
            <person name="Terry A.Y."/>
            <person name="Boore J.L."/>
            <person name="Simakov O."/>
            <person name="Marletaz F."/>
            <person name="Cho S.-J."/>
            <person name="Edsinger-Gonzales E."/>
            <person name="Havlak P."/>
            <person name="Kuo D.-H."/>
            <person name="Larsson T."/>
            <person name="Lv J."/>
            <person name="Arendt D."/>
            <person name="Savage R."/>
            <person name="Osoegawa K."/>
            <person name="de Jong P."/>
            <person name="Lindberg D.R."/>
            <person name="Seaver E.C."/>
            <person name="Weisblat D.A."/>
            <person name="Putnam N.H."/>
            <person name="Grigoriev I.V."/>
            <person name="Rokhsar D.S."/>
        </authorList>
    </citation>
    <scope>NUCLEOTIDE SEQUENCE</scope>
    <source>
        <strain evidence="10">I ESC-2004</strain>
    </source>
</reference>
<keyword evidence="1 6" id="KW-0245">EGF-like domain</keyword>
<keyword evidence="5" id="KW-0325">Glycoprotein</keyword>
<dbReference type="FunFam" id="2.10.25.10:FF:000100">
    <property type="entry name" value="neurogenic locus notch homolog protein 3"/>
    <property type="match status" value="1"/>
</dbReference>
<reference evidence="8 10" key="2">
    <citation type="journal article" date="2013" name="Nature">
        <title>Insights into bilaterian evolution from three spiralian genomes.</title>
        <authorList>
            <person name="Simakov O."/>
            <person name="Marletaz F."/>
            <person name="Cho S.J."/>
            <person name="Edsinger-Gonzales E."/>
            <person name="Havlak P."/>
            <person name="Hellsten U."/>
            <person name="Kuo D.H."/>
            <person name="Larsson T."/>
            <person name="Lv J."/>
            <person name="Arendt D."/>
            <person name="Savage R."/>
            <person name="Osoegawa K."/>
            <person name="de Jong P."/>
            <person name="Grimwood J."/>
            <person name="Chapman J.A."/>
            <person name="Shapiro H."/>
            <person name="Aerts A."/>
            <person name="Otillar R.P."/>
            <person name="Terry A.Y."/>
            <person name="Boore J.L."/>
            <person name="Grigoriev I.V."/>
            <person name="Lindberg D.R."/>
            <person name="Seaver E.C."/>
            <person name="Weisblat D.A."/>
            <person name="Putnam N.H."/>
            <person name="Rokhsar D.S."/>
        </authorList>
    </citation>
    <scope>NUCLEOTIDE SEQUENCE</scope>
    <source>
        <strain evidence="8 10">I ESC-2004</strain>
    </source>
</reference>
<gene>
    <name evidence="8" type="ORF">CAPTEDRAFT_73088</name>
</gene>
<dbReference type="STRING" id="283909.R7V0S9"/>
<dbReference type="PANTHER" id="PTHR24049">
    <property type="entry name" value="CRUMBS FAMILY MEMBER"/>
    <property type="match status" value="1"/>
</dbReference>
<evidence type="ECO:0000313" key="10">
    <source>
        <dbReference type="Proteomes" id="UP000014760"/>
    </source>
</evidence>
<evidence type="ECO:0000256" key="6">
    <source>
        <dbReference type="PROSITE-ProRule" id="PRU00076"/>
    </source>
</evidence>
<dbReference type="Gene3D" id="2.10.25.10">
    <property type="entry name" value="Laminin"/>
    <property type="match status" value="4"/>
</dbReference>
<evidence type="ECO:0000313" key="8">
    <source>
        <dbReference type="EMBL" id="ELU09822.1"/>
    </source>
</evidence>
<evidence type="ECO:0000313" key="9">
    <source>
        <dbReference type="EnsemblMetazoa" id="CapteP73088"/>
    </source>
</evidence>
<dbReference type="Proteomes" id="UP000014760">
    <property type="component" value="Unassembled WGS sequence"/>
</dbReference>
<feature type="disulfide bond" evidence="6">
    <location>
        <begin position="22"/>
        <end position="31"/>
    </location>
</feature>
<evidence type="ECO:0000256" key="2">
    <source>
        <dbReference type="ARBA" id="ARBA00022729"/>
    </source>
</evidence>
<dbReference type="EMBL" id="AMQN01006223">
    <property type="status" value="NOT_ANNOTATED_CDS"/>
    <property type="molecule type" value="Genomic_DNA"/>
</dbReference>
<proteinExistence type="predicted"/>
<dbReference type="OrthoDB" id="6150655at2759"/>
<feature type="domain" description="EGF-like" evidence="7">
    <location>
        <begin position="193"/>
        <end position="229"/>
    </location>
</feature>
<dbReference type="InterPro" id="IPR001881">
    <property type="entry name" value="EGF-like_Ca-bd_dom"/>
</dbReference>
<accession>R7V0S9</accession>
<organism evidence="8">
    <name type="scientific">Capitella teleta</name>
    <name type="common">Polychaete worm</name>
    <dbReference type="NCBI Taxonomy" id="283909"/>
    <lineage>
        <taxon>Eukaryota</taxon>
        <taxon>Metazoa</taxon>
        <taxon>Spiralia</taxon>
        <taxon>Lophotrochozoa</taxon>
        <taxon>Annelida</taxon>
        <taxon>Polychaeta</taxon>
        <taxon>Sedentaria</taxon>
        <taxon>Scolecida</taxon>
        <taxon>Capitellidae</taxon>
        <taxon>Capitella</taxon>
    </lineage>
</organism>
<protein>
    <recommendedName>
        <fullName evidence="7">EGF-like domain-containing protein</fullName>
    </recommendedName>
</protein>
<dbReference type="SMART" id="SM00181">
    <property type="entry name" value="EGF"/>
    <property type="match status" value="6"/>
</dbReference>
<feature type="disulfide bond" evidence="6">
    <location>
        <begin position="181"/>
        <end position="190"/>
    </location>
</feature>
<dbReference type="EnsemblMetazoa" id="CapteT73088">
    <property type="protein sequence ID" value="CapteP73088"/>
    <property type="gene ID" value="CapteG73088"/>
</dbReference>
<dbReference type="PROSITE" id="PS00022">
    <property type="entry name" value="EGF_1"/>
    <property type="match status" value="6"/>
</dbReference>
<keyword evidence="3" id="KW-0677">Repeat</keyword>
<evidence type="ECO:0000259" key="7">
    <source>
        <dbReference type="PROSITE" id="PS50026"/>
    </source>
</evidence>
<feature type="disulfide bond" evidence="6">
    <location>
        <begin position="64"/>
        <end position="73"/>
    </location>
</feature>
<evidence type="ECO:0000256" key="3">
    <source>
        <dbReference type="ARBA" id="ARBA00022737"/>
    </source>
</evidence>
<sequence length="251" mass="27304">DSNPCMNGGVCRESGDSFVCDCPQLWTGDNCETYDVTDGICNSEPCMNGGTCVLVDSANFYCNCWAAYSGELCEHWVDLCQGQDCWGEGYCEARDDGFDCVCPDDFAGTTCNLASVCDSNPCMNGGVCRESGDSFVCDCPQLWTGDNCETYDVTDGICNSEPCMNGGTCVLVDSANFYCNCWAAYSGELCEHWVDLCQGQDCWGEGYCEARDDGFDCVCPDDFAGTTCNLGWLLICFDNVLFNGLTCRQDL</sequence>
<dbReference type="InterPro" id="IPR051022">
    <property type="entry name" value="Notch_Cell-Fate_Det"/>
</dbReference>